<comment type="caution">
    <text evidence="3">The sequence shown here is derived from an EMBL/GenBank/DDBJ whole genome shotgun (WGS) entry which is preliminary data.</text>
</comment>
<evidence type="ECO:0000256" key="1">
    <source>
        <dbReference type="PROSITE-ProRule" id="PRU01005"/>
    </source>
</evidence>
<dbReference type="Proteomes" id="UP001497623">
    <property type="component" value="Unassembled WGS sequence"/>
</dbReference>
<name>A0AAV2QHI8_MEGNR</name>
<feature type="domain" description="ShKT" evidence="2">
    <location>
        <begin position="7"/>
        <end position="38"/>
    </location>
</feature>
<dbReference type="Pfam" id="PF01549">
    <property type="entry name" value="ShK"/>
    <property type="match status" value="2"/>
</dbReference>
<dbReference type="PROSITE" id="PS51670">
    <property type="entry name" value="SHKT"/>
    <property type="match status" value="2"/>
</dbReference>
<dbReference type="AlphaFoldDB" id="A0AAV2QHI8"/>
<organism evidence="3 4">
    <name type="scientific">Meganyctiphanes norvegica</name>
    <name type="common">Northern krill</name>
    <name type="synonym">Thysanopoda norvegica</name>
    <dbReference type="NCBI Taxonomy" id="48144"/>
    <lineage>
        <taxon>Eukaryota</taxon>
        <taxon>Metazoa</taxon>
        <taxon>Ecdysozoa</taxon>
        <taxon>Arthropoda</taxon>
        <taxon>Crustacea</taxon>
        <taxon>Multicrustacea</taxon>
        <taxon>Malacostraca</taxon>
        <taxon>Eumalacostraca</taxon>
        <taxon>Eucarida</taxon>
        <taxon>Euphausiacea</taxon>
        <taxon>Euphausiidae</taxon>
        <taxon>Meganyctiphanes</taxon>
    </lineage>
</organism>
<evidence type="ECO:0000259" key="2">
    <source>
        <dbReference type="PROSITE" id="PS51670"/>
    </source>
</evidence>
<keyword evidence="4" id="KW-1185">Reference proteome</keyword>
<dbReference type="InterPro" id="IPR003582">
    <property type="entry name" value="ShKT_dom"/>
</dbReference>
<feature type="domain" description="ShKT" evidence="2">
    <location>
        <begin position="47"/>
        <end position="78"/>
    </location>
</feature>
<sequence length="100" mass="11294">ESTVVECEDKYTICARYMDNCKDDTWVMQNCQKTCGSCNEESAVVECEDKDPICARYMDNCKDDTWVKQNCQKTCGSCNEASTTLPITPITPRPTMPKTT</sequence>
<proteinExistence type="predicted"/>
<gene>
    <name evidence="3" type="ORF">MNOR_LOCUS13085</name>
</gene>
<comment type="caution">
    <text evidence="1">Lacks conserved residue(s) required for the propagation of feature annotation.</text>
</comment>
<dbReference type="EMBL" id="CAXKWB010007371">
    <property type="protein sequence ID" value="CAL4086794.1"/>
    <property type="molecule type" value="Genomic_DNA"/>
</dbReference>
<evidence type="ECO:0000313" key="4">
    <source>
        <dbReference type="Proteomes" id="UP001497623"/>
    </source>
</evidence>
<evidence type="ECO:0000313" key="3">
    <source>
        <dbReference type="EMBL" id="CAL4086794.1"/>
    </source>
</evidence>
<feature type="non-terminal residue" evidence="3">
    <location>
        <position position="1"/>
    </location>
</feature>
<dbReference type="SMART" id="SM00254">
    <property type="entry name" value="ShKT"/>
    <property type="match status" value="2"/>
</dbReference>
<accession>A0AAV2QHI8</accession>
<feature type="non-terminal residue" evidence="3">
    <location>
        <position position="100"/>
    </location>
</feature>
<reference evidence="3 4" key="1">
    <citation type="submission" date="2024-05" db="EMBL/GenBank/DDBJ databases">
        <authorList>
            <person name="Wallberg A."/>
        </authorList>
    </citation>
    <scope>NUCLEOTIDE SEQUENCE [LARGE SCALE GENOMIC DNA]</scope>
</reference>
<protein>
    <recommendedName>
        <fullName evidence="2">ShKT domain-containing protein</fullName>
    </recommendedName>
</protein>